<protein>
    <submittedName>
        <fullName evidence="3">Alba domain-containing protein</fullName>
    </submittedName>
</protein>
<dbReference type="Pfam" id="PF01918">
    <property type="entry name" value="Alba"/>
    <property type="match status" value="1"/>
</dbReference>
<dbReference type="AlphaFoldDB" id="A0A5S6QTY2"/>
<sequence length="187" mass="20301">MEEKISRETLLEHLALLYPFLSSSDIGLFNVKASSSVENFVQAAEKTLTASERRKVVFVGFGPACWRAITCAEVLKRNLSLKCVVVYQRSKISYKSIHNTDSNFTGTCLLGKSLSKSGTNQRETGLESGVESICLLISLDPIPEVDVCLSGVHQGAAAVGHKGHLRSPKLMEAPANPWKRAKKAAPS</sequence>
<dbReference type="InterPro" id="IPR002775">
    <property type="entry name" value="DNA/RNA-bd_Alba-like"/>
</dbReference>
<organism evidence="2 3">
    <name type="scientific">Trichuris muris</name>
    <name type="common">Mouse whipworm</name>
    <dbReference type="NCBI Taxonomy" id="70415"/>
    <lineage>
        <taxon>Eukaryota</taxon>
        <taxon>Metazoa</taxon>
        <taxon>Ecdysozoa</taxon>
        <taxon>Nematoda</taxon>
        <taxon>Enoplea</taxon>
        <taxon>Dorylaimia</taxon>
        <taxon>Trichinellida</taxon>
        <taxon>Trichuridae</taxon>
        <taxon>Trichuris</taxon>
    </lineage>
</organism>
<proteinExistence type="predicted"/>
<evidence type="ECO:0000313" key="2">
    <source>
        <dbReference type="Proteomes" id="UP000046395"/>
    </source>
</evidence>
<dbReference type="WBParaSite" id="TMUE_2000010593.1">
    <property type="protein sequence ID" value="TMUE_2000010593.1"/>
    <property type="gene ID" value="WBGene00301028"/>
</dbReference>
<name>A0A5S6QTY2_TRIMR</name>
<dbReference type="Proteomes" id="UP000046395">
    <property type="component" value="Unassembled WGS sequence"/>
</dbReference>
<accession>A0A5S6QTY2</accession>
<feature type="domain" description="DNA/RNA-binding protein Alba-like" evidence="1">
    <location>
        <begin position="30"/>
        <end position="81"/>
    </location>
</feature>
<dbReference type="SUPFAM" id="SSF82704">
    <property type="entry name" value="AlbA-like"/>
    <property type="match status" value="1"/>
</dbReference>
<reference evidence="3" key="1">
    <citation type="submission" date="2019-12" db="UniProtKB">
        <authorList>
            <consortium name="WormBaseParasite"/>
        </authorList>
    </citation>
    <scope>IDENTIFICATION</scope>
</reference>
<dbReference type="GO" id="GO:0003676">
    <property type="term" value="F:nucleic acid binding"/>
    <property type="evidence" value="ECO:0007669"/>
    <property type="project" value="InterPro"/>
</dbReference>
<dbReference type="STRING" id="70415.A0A5S6QTY2"/>
<evidence type="ECO:0000313" key="3">
    <source>
        <dbReference type="WBParaSite" id="TMUE_2000010593.1"/>
    </source>
</evidence>
<evidence type="ECO:0000259" key="1">
    <source>
        <dbReference type="Pfam" id="PF01918"/>
    </source>
</evidence>
<dbReference type="InterPro" id="IPR036882">
    <property type="entry name" value="Alba-like_dom_sf"/>
</dbReference>
<keyword evidence="2" id="KW-1185">Reference proteome</keyword>
<dbReference type="Gene3D" id="3.30.110.20">
    <property type="entry name" value="Alba-like domain"/>
    <property type="match status" value="1"/>
</dbReference>